<dbReference type="GeneID" id="19324459"/>
<reference evidence="3" key="1">
    <citation type="journal article" date="2013" name="Genome Announc.">
        <title>Draft genome sequence of the ascomycete Phaeoacremonium aleophilum strain UCR-PA7, a causal agent of the esca disease complex in grapevines.</title>
        <authorList>
            <person name="Blanco-Ulate B."/>
            <person name="Rolshausen P."/>
            <person name="Cantu D."/>
        </authorList>
    </citation>
    <scope>NUCLEOTIDE SEQUENCE [LARGE SCALE GENOMIC DNA]</scope>
    <source>
        <strain evidence="3">UCR-PA7</strain>
    </source>
</reference>
<dbReference type="KEGG" id="tmn:UCRPA7_4048"/>
<feature type="region of interest" description="Disordered" evidence="1">
    <location>
        <begin position="474"/>
        <end position="493"/>
    </location>
</feature>
<feature type="region of interest" description="Disordered" evidence="1">
    <location>
        <begin position="91"/>
        <end position="111"/>
    </location>
</feature>
<dbReference type="HOGENOM" id="CLU_507280_0_0_1"/>
<evidence type="ECO:0000313" key="3">
    <source>
        <dbReference type="Proteomes" id="UP000014074"/>
    </source>
</evidence>
<accession>R8BMG4</accession>
<dbReference type="OrthoDB" id="5327951at2759"/>
<evidence type="ECO:0000313" key="2">
    <source>
        <dbReference type="EMBL" id="EOO00455.1"/>
    </source>
</evidence>
<dbReference type="RefSeq" id="XP_007914794.1">
    <property type="nucleotide sequence ID" value="XM_007916603.1"/>
</dbReference>
<dbReference type="eggNOG" id="ENOG502SRP7">
    <property type="taxonomic scope" value="Eukaryota"/>
</dbReference>
<organism evidence="2 3">
    <name type="scientific">Phaeoacremonium minimum (strain UCR-PA7)</name>
    <name type="common">Esca disease fungus</name>
    <name type="synonym">Togninia minima</name>
    <dbReference type="NCBI Taxonomy" id="1286976"/>
    <lineage>
        <taxon>Eukaryota</taxon>
        <taxon>Fungi</taxon>
        <taxon>Dikarya</taxon>
        <taxon>Ascomycota</taxon>
        <taxon>Pezizomycotina</taxon>
        <taxon>Sordariomycetes</taxon>
        <taxon>Sordariomycetidae</taxon>
        <taxon>Togniniales</taxon>
        <taxon>Togniniaceae</taxon>
        <taxon>Phaeoacremonium</taxon>
    </lineage>
</organism>
<feature type="compositionally biased region" description="Basic and acidic residues" evidence="1">
    <location>
        <begin position="92"/>
        <end position="101"/>
    </location>
</feature>
<keyword evidence="3" id="KW-1185">Reference proteome</keyword>
<feature type="compositionally biased region" description="Basic and acidic residues" evidence="1">
    <location>
        <begin position="480"/>
        <end position="493"/>
    </location>
</feature>
<evidence type="ECO:0000256" key="1">
    <source>
        <dbReference type="SAM" id="MobiDB-lite"/>
    </source>
</evidence>
<dbReference type="AlphaFoldDB" id="R8BMG4"/>
<name>R8BMG4_PHAM7</name>
<dbReference type="Proteomes" id="UP000014074">
    <property type="component" value="Unassembled WGS sequence"/>
</dbReference>
<protein>
    <submittedName>
        <fullName evidence="2">Uncharacterized protein</fullName>
    </submittedName>
</protein>
<proteinExistence type="predicted"/>
<sequence length="493" mass="56863">MEPSELSASQKARLQRVADLMLDIYKTLAEMRYLDEDGIQIGPHDIEQLLPAYKEHGLDGSIVYLYSILPYVDTDLAGNYDFLQGGSFADFRNPEDVEQGRDPFYGSPEGDDFDDENGPYIRPWVTPLSLLGNHQSVIIYDAKQHRVWIIDQEGWESTDLALSDARSGIPLSRNRNAFEHIPSRPAEDVLRDINAWYHTLQVLPGGEHSGGEWNDWDMDLKGLYRRNGWPDDFDGDAFQIGQAREYCASSAKYSAEEPLRQVEKFRSWAKYADRNIEQNLRAFAEANTKDEEWTAKFNLWKSERSKTRNEKDLAKAEETAKRLCPGGVCQKVDDLPLWEAEILRHENRWKQESVGNNEDWAEKVRDDPDRENHFRKEQQRAQKEAAVYQQAYEASKADADRLCPGRTFESATGIKSLGRQDTLTSIQNQDEVIARLQIELEQIREWAEQIPKDATKTKEQVGYEVDELERSIDRAQQSKKMHEDWLAEHGNTD</sequence>
<dbReference type="EMBL" id="KB933086">
    <property type="protein sequence ID" value="EOO00455.1"/>
    <property type="molecule type" value="Genomic_DNA"/>
</dbReference>
<gene>
    <name evidence="2" type="ORF">UCRPA7_4048</name>
</gene>